<keyword evidence="1" id="KW-0812">Transmembrane</keyword>
<accession>A0A5A7R1X0</accession>
<protein>
    <submittedName>
        <fullName evidence="2">Core-2/I-branching beta-1,6-N-acetylglucosaminyltransferase family protein</fullName>
    </submittedName>
</protein>
<organism evidence="2 3">
    <name type="scientific">Striga asiatica</name>
    <name type="common">Asiatic witchweed</name>
    <name type="synonym">Buchnera asiatica</name>
    <dbReference type="NCBI Taxonomy" id="4170"/>
    <lineage>
        <taxon>Eukaryota</taxon>
        <taxon>Viridiplantae</taxon>
        <taxon>Streptophyta</taxon>
        <taxon>Embryophyta</taxon>
        <taxon>Tracheophyta</taxon>
        <taxon>Spermatophyta</taxon>
        <taxon>Magnoliopsida</taxon>
        <taxon>eudicotyledons</taxon>
        <taxon>Gunneridae</taxon>
        <taxon>Pentapetalae</taxon>
        <taxon>asterids</taxon>
        <taxon>lamiids</taxon>
        <taxon>Lamiales</taxon>
        <taxon>Orobanchaceae</taxon>
        <taxon>Buchnereae</taxon>
        <taxon>Striga</taxon>
    </lineage>
</organism>
<comment type="caution">
    <text evidence="2">The sequence shown here is derived from an EMBL/GenBank/DDBJ whole genome shotgun (WGS) entry which is preliminary data.</text>
</comment>
<dbReference type="AlphaFoldDB" id="A0A5A7R1X0"/>
<feature type="transmembrane region" description="Helical" evidence="1">
    <location>
        <begin position="6"/>
        <end position="26"/>
    </location>
</feature>
<keyword evidence="3" id="KW-1185">Reference proteome</keyword>
<evidence type="ECO:0000313" key="2">
    <source>
        <dbReference type="EMBL" id="GER50261.1"/>
    </source>
</evidence>
<evidence type="ECO:0000313" key="3">
    <source>
        <dbReference type="Proteomes" id="UP000325081"/>
    </source>
</evidence>
<proteinExistence type="predicted"/>
<keyword evidence="1" id="KW-0472">Membrane</keyword>
<dbReference type="GO" id="GO:0016757">
    <property type="term" value="F:glycosyltransferase activity"/>
    <property type="evidence" value="ECO:0007669"/>
    <property type="project" value="UniProtKB-KW"/>
</dbReference>
<dbReference type="EMBL" id="BKCP01009181">
    <property type="protein sequence ID" value="GER50261.1"/>
    <property type="molecule type" value="Genomic_DNA"/>
</dbReference>
<gene>
    <name evidence="2" type="ORF">STAS_27567</name>
</gene>
<reference evidence="3" key="1">
    <citation type="journal article" date="2019" name="Curr. Biol.">
        <title>Genome Sequence of Striga asiatica Provides Insight into the Evolution of Plant Parasitism.</title>
        <authorList>
            <person name="Yoshida S."/>
            <person name="Kim S."/>
            <person name="Wafula E.K."/>
            <person name="Tanskanen J."/>
            <person name="Kim Y.M."/>
            <person name="Honaas L."/>
            <person name="Yang Z."/>
            <person name="Spallek T."/>
            <person name="Conn C.E."/>
            <person name="Ichihashi Y."/>
            <person name="Cheong K."/>
            <person name="Cui S."/>
            <person name="Der J.P."/>
            <person name="Gundlach H."/>
            <person name="Jiao Y."/>
            <person name="Hori C."/>
            <person name="Ishida J.K."/>
            <person name="Kasahara H."/>
            <person name="Kiba T."/>
            <person name="Kim M.S."/>
            <person name="Koo N."/>
            <person name="Laohavisit A."/>
            <person name="Lee Y.H."/>
            <person name="Lumba S."/>
            <person name="McCourt P."/>
            <person name="Mortimer J.C."/>
            <person name="Mutuku J.M."/>
            <person name="Nomura T."/>
            <person name="Sasaki-Sekimoto Y."/>
            <person name="Seto Y."/>
            <person name="Wang Y."/>
            <person name="Wakatake T."/>
            <person name="Sakakibara H."/>
            <person name="Demura T."/>
            <person name="Yamaguchi S."/>
            <person name="Yoneyama K."/>
            <person name="Manabe R.I."/>
            <person name="Nelson D.C."/>
            <person name="Schulman A.H."/>
            <person name="Timko M.P."/>
            <person name="dePamphilis C.W."/>
            <person name="Choi D."/>
            <person name="Shirasu K."/>
        </authorList>
    </citation>
    <scope>NUCLEOTIDE SEQUENCE [LARGE SCALE GENOMIC DNA]</scope>
    <source>
        <strain evidence="3">cv. UVA1</strain>
    </source>
</reference>
<keyword evidence="2" id="KW-0808">Transferase</keyword>
<dbReference type="Proteomes" id="UP000325081">
    <property type="component" value="Unassembled WGS sequence"/>
</dbReference>
<keyword evidence="2" id="KW-0328">Glycosyltransferase</keyword>
<name>A0A5A7R1X0_STRAF</name>
<sequence length="107" mass="12313">MASTCFLMASTAPLYFLIVLFCYCIFDMQNDVKRSEDTRSSMRMPHEQFILDSSLFCYLVLERPVLPPLCVSSFFSNDPFSLFCGCIRHVLKDNQRLGLHKALLCTI</sequence>
<evidence type="ECO:0000256" key="1">
    <source>
        <dbReference type="SAM" id="Phobius"/>
    </source>
</evidence>
<keyword evidence="1" id="KW-1133">Transmembrane helix</keyword>